<proteinExistence type="predicted"/>
<protein>
    <submittedName>
        <fullName evidence="1">Uncharacterized protein</fullName>
    </submittedName>
</protein>
<dbReference type="STRING" id="1076256.A0A2H3BGI4"/>
<feature type="non-terminal residue" evidence="1">
    <location>
        <position position="187"/>
    </location>
</feature>
<dbReference type="EMBL" id="KZ293469">
    <property type="protein sequence ID" value="PBK62156.1"/>
    <property type="molecule type" value="Genomic_DNA"/>
</dbReference>
<dbReference type="Proteomes" id="UP000218334">
    <property type="component" value="Unassembled WGS sequence"/>
</dbReference>
<evidence type="ECO:0000313" key="2">
    <source>
        <dbReference type="Proteomes" id="UP000218334"/>
    </source>
</evidence>
<accession>A0A2H3BGI4</accession>
<gene>
    <name evidence="1" type="ORF">ARMSODRAFT_895858</name>
</gene>
<evidence type="ECO:0000313" key="1">
    <source>
        <dbReference type="EMBL" id="PBK62156.1"/>
    </source>
</evidence>
<dbReference type="AlphaFoldDB" id="A0A2H3BGI4"/>
<sequence length="187" mass="20969">MLVGNSKKANNIVSSQLNDATEPLPPPEVALPRVSISSAKKRVVRYIWPRDPKGPAMTAGQLPHGKVAGNKLRNWGATLNDFYWVQRIPEAPTGLTRMSGSRLAAWLKEIGEVEHAKEEIEWSEAEDQPREVFLCNVGRLLEDRNPIQILTQAGHPENKAYTFQQRIPFHLLPKKLIVHDDGGTLRV</sequence>
<keyword evidence="2" id="KW-1185">Reference proteome</keyword>
<name>A0A2H3BGI4_9AGAR</name>
<reference evidence="2" key="1">
    <citation type="journal article" date="2017" name="Nat. Ecol. Evol.">
        <title>Genome expansion and lineage-specific genetic innovations in the forest pathogenic fungi Armillaria.</title>
        <authorList>
            <person name="Sipos G."/>
            <person name="Prasanna A.N."/>
            <person name="Walter M.C."/>
            <person name="O'Connor E."/>
            <person name="Balint B."/>
            <person name="Krizsan K."/>
            <person name="Kiss B."/>
            <person name="Hess J."/>
            <person name="Varga T."/>
            <person name="Slot J."/>
            <person name="Riley R."/>
            <person name="Boka B."/>
            <person name="Rigling D."/>
            <person name="Barry K."/>
            <person name="Lee J."/>
            <person name="Mihaltcheva S."/>
            <person name="LaButti K."/>
            <person name="Lipzen A."/>
            <person name="Waldron R."/>
            <person name="Moloney N.M."/>
            <person name="Sperisen C."/>
            <person name="Kredics L."/>
            <person name="Vagvoelgyi C."/>
            <person name="Patrignani A."/>
            <person name="Fitzpatrick D."/>
            <person name="Nagy I."/>
            <person name="Doyle S."/>
            <person name="Anderson J.B."/>
            <person name="Grigoriev I.V."/>
            <person name="Gueldener U."/>
            <person name="Muensterkoetter M."/>
            <person name="Nagy L.G."/>
        </authorList>
    </citation>
    <scope>NUCLEOTIDE SEQUENCE [LARGE SCALE GENOMIC DNA]</scope>
    <source>
        <strain evidence="2">28-4</strain>
    </source>
</reference>
<organism evidence="1 2">
    <name type="scientific">Armillaria solidipes</name>
    <dbReference type="NCBI Taxonomy" id="1076256"/>
    <lineage>
        <taxon>Eukaryota</taxon>
        <taxon>Fungi</taxon>
        <taxon>Dikarya</taxon>
        <taxon>Basidiomycota</taxon>
        <taxon>Agaricomycotina</taxon>
        <taxon>Agaricomycetes</taxon>
        <taxon>Agaricomycetidae</taxon>
        <taxon>Agaricales</taxon>
        <taxon>Marasmiineae</taxon>
        <taxon>Physalacriaceae</taxon>
        <taxon>Armillaria</taxon>
    </lineage>
</organism>